<keyword evidence="3" id="KW-1185">Reference proteome</keyword>
<dbReference type="EMBL" id="BTGU01000002">
    <property type="protein sequence ID" value="GMN27789.1"/>
    <property type="molecule type" value="Genomic_DNA"/>
</dbReference>
<feature type="domain" description="Isopenicillin N synthase-like Fe(2+) 2OG dioxygenase" evidence="1">
    <location>
        <begin position="65"/>
        <end position="113"/>
    </location>
</feature>
<dbReference type="Gene3D" id="2.60.120.330">
    <property type="entry name" value="B-lactam Antibiotic, Isopenicillin N Synthase, Chain"/>
    <property type="match status" value="1"/>
</dbReference>
<dbReference type="InterPro" id="IPR044861">
    <property type="entry name" value="IPNS-like_FE2OG_OXY"/>
</dbReference>
<dbReference type="AlphaFoldDB" id="A0AA88D5R2"/>
<dbReference type="InterPro" id="IPR027443">
    <property type="entry name" value="IPNS-like_sf"/>
</dbReference>
<evidence type="ECO:0000259" key="1">
    <source>
        <dbReference type="Pfam" id="PF03171"/>
    </source>
</evidence>
<evidence type="ECO:0000313" key="3">
    <source>
        <dbReference type="Proteomes" id="UP001187192"/>
    </source>
</evidence>
<comment type="caution">
    <text evidence="2">The sequence shown here is derived from an EMBL/GenBank/DDBJ whole genome shotgun (WGS) entry which is preliminary data.</text>
</comment>
<reference evidence="2" key="1">
    <citation type="submission" date="2023-07" db="EMBL/GenBank/DDBJ databases">
        <title>draft genome sequence of fig (Ficus carica).</title>
        <authorList>
            <person name="Takahashi T."/>
            <person name="Nishimura K."/>
        </authorList>
    </citation>
    <scope>NUCLEOTIDE SEQUENCE</scope>
</reference>
<organism evidence="2 3">
    <name type="scientific">Ficus carica</name>
    <name type="common">Common fig</name>
    <dbReference type="NCBI Taxonomy" id="3494"/>
    <lineage>
        <taxon>Eukaryota</taxon>
        <taxon>Viridiplantae</taxon>
        <taxon>Streptophyta</taxon>
        <taxon>Embryophyta</taxon>
        <taxon>Tracheophyta</taxon>
        <taxon>Spermatophyta</taxon>
        <taxon>Magnoliopsida</taxon>
        <taxon>eudicotyledons</taxon>
        <taxon>Gunneridae</taxon>
        <taxon>Pentapetalae</taxon>
        <taxon>rosids</taxon>
        <taxon>fabids</taxon>
        <taxon>Rosales</taxon>
        <taxon>Moraceae</taxon>
        <taxon>Ficeae</taxon>
        <taxon>Ficus</taxon>
    </lineage>
</organism>
<evidence type="ECO:0000313" key="2">
    <source>
        <dbReference type="EMBL" id="GMN27789.1"/>
    </source>
</evidence>
<name>A0AA88D5R2_FICCA</name>
<dbReference type="Pfam" id="PF03171">
    <property type="entry name" value="2OG-FeII_Oxy"/>
    <property type="match status" value="1"/>
</dbReference>
<dbReference type="Proteomes" id="UP001187192">
    <property type="component" value="Unassembled WGS sequence"/>
</dbReference>
<gene>
    <name evidence="2" type="ORF">TIFTF001_001794</name>
</gene>
<proteinExistence type="predicted"/>
<sequence length="168" mass="19493">MVTRMIFDNYGVGKHNCDSHIESMEYVVKFTRYMLGGSNSGGAELQIKEEEEEEEEEEYYIKSKQDGDWITFHGSPSSFIIMASDALQLWSNDRIKPCTHRVVLRGNKVMRYCLLLLTYSKGTLSVPEELMDEEEHPLRFKPLNHPHYVALQFSDRSTRLCLKTFCGL</sequence>
<dbReference type="SUPFAM" id="SSF51197">
    <property type="entry name" value="Clavaminate synthase-like"/>
    <property type="match status" value="1"/>
</dbReference>
<accession>A0AA88D5R2</accession>
<protein>
    <recommendedName>
        <fullName evidence="1">Isopenicillin N synthase-like Fe(2+) 2OG dioxygenase domain-containing protein</fullName>
    </recommendedName>
</protein>